<dbReference type="PANTHER" id="PTHR30153:SF2">
    <property type="entry name" value="REPLICATIVE DNA HELICASE"/>
    <property type="match status" value="1"/>
</dbReference>
<name>A0A1Y4SUD2_9FIRM</name>
<evidence type="ECO:0000313" key="3">
    <source>
        <dbReference type="Proteomes" id="UP000195305"/>
    </source>
</evidence>
<gene>
    <name evidence="2" type="ORF">B5E75_10015</name>
</gene>
<dbReference type="RefSeq" id="WP_087358847.1">
    <property type="nucleotide sequence ID" value="NZ_NFLJ01000029.1"/>
</dbReference>
<dbReference type="GO" id="GO:0003678">
    <property type="term" value="F:DNA helicase activity"/>
    <property type="evidence" value="ECO:0007669"/>
    <property type="project" value="InterPro"/>
</dbReference>
<feature type="domain" description="SF4 helicase" evidence="1">
    <location>
        <begin position="96"/>
        <end position="381"/>
    </location>
</feature>
<dbReference type="SUPFAM" id="SSF52540">
    <property type="entry name" value="P-loop containing nucleoside triphosphate hydrolases"/>
    <property type="match status" value="1"/>
</dbReference>
<dbReference type="Gene3D" id="3.40.50.300">
    <property type="entry name" value="P-loop containing nucleotide triphosphate hydrolases"/>
    <property type="match status" value="1"/>
</dbReference>
<dbReference type="Pfam" id="PF03796">
    <property type="entry name" value="DnaB_C"/>
    <property type="match status" value="1"/>
</dbReference>
<dbReference type="EMBL" id="NFLJ01000029">
    <property type="protein sequence ID" value="OUQ33528.1"/>
    <property type="molecule type" value="Genomic_DNA"/>
</dbReference>
<dbReference type="GO" id="GO:0006260">
    <property type="term" value="P:DNA replication"/>
    <property type="evidence" value="ECO:0007669"/>
    <property type="project" value="InterPro"/>
</dbReference>
<proteinExistence type="predicted"/>
<dbReference type="Proteomes" id="UP000195305">
    <property type="component" value="Unassembled WGS sequence"/>
</dbReference>
<dbReference type="InterPro" id="IPR007694">
    <property type="entry name" value="DNA_helicase_DnaB-like_C"/>
</dbReference>
<sequence length="390" mass="44631">MCYINCIPTYGLVPYRNLGEEIDELQQFQNLQEIVLSAPRINFSVMNKMCLENLKNYKKFMIEKYAEWWKQVKINKDRYCEIEKLYFKYCSIFEENDAVLSEISDAFDSVFLEDGFLKGELYTISAPSGVGKTAFSIMLATVLASGYNRFKNSIFEPRKVVYVSLEQSEKQIQARIKSTLLGINDLKNASAYLDVYLNKGNRELLELAETLYQISMSHIDILSIDDFDSLSVEEILDVIKKRTNNLDVLVIDQYENIENSLNTVSDDVARTLKSFANKENIVLILQSQINKSSVEKAKIKSGLYDAQKLSGNSLRGTSGLEHQSTGILFIVPLDQERIIYGYKAKLVEIFISKNRYGESGKSLKMWHIGALNIFVDKDFDEVMEIPNVDL</sequence>
<keyword evidence="3" id="KW-1185">Reference proteome</keyword>
<dbReference type="OrthoDB" id="1754301at2"/>
<protein>
    <recommendedName>
        <fullName evidence="1">SF4 helicase domain-containing protein</fullName>
    </recommendedName>
</protein>
<dbReference type="InterPro" id="IPR027417">
    <property type="entry name" value="P-loop_NTPase"/>
</dbReference>
<dbReference type="PANTHER" id="PTHR30153">
    <property type="entry name" value="REPLICATIVE DNA HELICASE DNAB"/>
    <property type="match status" value="1"/>
</dbReference>
<evidence type="ECO:0000259" key="1">
    <source>
        <dbReference type="PROSITE" id="PS51199"/>
    </source>
</evidence>
<reference evidence="2 3" key="1">
    <citation type="journal article" date="2018" name="BMC Genomics">
        <title>Whole genome sequencing and function prediction of 133 gut anaerobes isolated from chicken caecum in pure cultures.</title>
        <authorList>
            <person name="Medvecky M."/>
            <person name="Cejkova D."/>
            <person name="Polansky O."/>
            <person name="Karasova D."/>
            <person name="Kubasova T."/>
            <person name="Cizek A."/>
            <person name="Rychlik I."/>
        </authorList>
    </citation>
    <scope>NUCLEOTIDE SEQUENCE [LARGE SCALE GENOMIC DNA]</scope>
    <source>
        <strain evidence="2 3">An13</strain>
    </source>
</reference>
<evidence type="ECO:0000313" key="2">
    <source>
        <dbReference type="EMBL" id="OUQ33528.1"/>
    </source>
</evidence>
<dbReference type="AlphaFoldDB" id="A0A1Y4SUD2"/>
<comment type="caution">
    <text evidence="2">The sequence shown here is derived from an EMBL/GenBank/DDBJ whole genome shotgun (WGS) entry which is preliminary data.</text>
</comment>
<organism evidence="2 3">
    <name type="scientific">Massilimicrobiota timonensis</name>
    <dbReference type="NCBI Taxonomy" id="1776392"/>
    <lineage>
        <taxon>Bacteria</taxon>
        <taxon>Bacillati</taxon>
        <taxon>Bacillota</taxon>
        <taxon>Erysipelotrichia</taxon>
        <taxon>Erysipelotrichales</taxon>
        <taxon>Erysipelotrichaceae</taxon>
        <taxon>Massilimicrobiota</taxon>
    </lineage>
</organism>
<dbReference type="GO" id="GO:0005829">
    <property type="term" value="C:cytosol"/>
    <property type="evidence" value="ECO:0007669"/>
    <property type="project" value="TreeGrafter"/>
</dbReference>
<dbReference type="PROSITE" id="PS51199">
    <property type="entry name" value="SF4_HELICASE"/>
    <property type="match status" value="1"/>
</dbReference>
<accession>A0A1Y4SUD2</accession>
<dbReference type="GO" id="GO:0005524">
    <property type="term" value="F:ATP binding"/>
    <property type="evidence" value="ECO:0007669"/>
    <property type="project" value="InterPro"/>
</dbReference>